<keyword evidence="2" id="KW-1185">Reference proteome</keyword>
<accession>A0A842IUR3</accession>
<proteinExistence type="predicted"/>
<comment type="caution">
    <text evidence="1">The sequence shown here is derived from an EMBL/GenBank/DDBJ whole genome shotgun (WGS) entry which is preliminary data.</text>
</comment>
<name>A0A842IUR3_9FLAO</name>
<dbReference type="RefSeq" id="WP_185790422.1">
    <property type="nucleotide sequence ID" value="NZ_JACLCP010000007.1"/>
</dbReference>
<dbReference type="SUPFAM" id="SSF109854">
    <property type="entry name" value="DinB/YfiT-like putative metalloenzymes"/>
    <property type="match status" value="1"/>
</dbReference>
<dbReference type="Proteomes" id="UP000533900">
    <property type="component" value="Unassembled WGS sequence"/>
</dbReference>
<organism evidence="1 2">
    <name type="scientific">Winogradskyella flava</name>
    <dbReference type="NCBI Taxonomy" id="1884876"/>
    <lineage>
        <taxon>Bacteria</taxon>
        <taxon>Pseudomonadati</taxon>
        <taxon>Bacteroidota</taxon>
        <taxon>Flavobacteriia</taxon>
        <taxon>Flavobacteriales</taxon>
        <taxon>Flavobacteriaceae</taxon>
        <taxon>Winogradskyella</taxon>
    </lineage>
</organism>
<dbReference type="InterPro" id="IPR034660">
    <property type="entry name" value="DinB/YfiT-like"/>
</dbReference>
<dbReference type="InterPro" id="IPR011466">
    <property type="entry name" value="DUF1572"/>
</dbReference>
<evidence type="ECO:0000313" key="2">
    <source>
        <dbReference type="Proteomes" id="UP000533900"/>
    </source>
</evidence>
<protein>
    <submittedName>
        <fullName evidence="1">DinB family protein</fullName>
    </submittedName>
</protein>
<dbReference type="Pfam" id="PF07609">
    <property type="entry name" value="DUF1572"/>
    <property type="match status" value="1"/>
</dbReference>
<dbReference type="AlphaFoldDB" id="A0A842IUR3"/>
<dbReference type="Gene3D" id="1.20.120.450">
    <property type="entry name" value="dinb family like domain"/>
    <property type="match status" value="1"/>
</dbReference>
<gene>
    <name evidence="1" type="ORF">H7F21_16510</name>
</gene>
<reference evidence="1" key="1">
    <citation type="submission" date="2020-08" db="EMBL/GenBank/DDBJ databases">
        <title>Winogradskyella ouciana sp. nov., isolated from the hadal seawater of the Mariana Trench.</title>
        <authorList>
            <person name="He X."/>
        </authorList>
    </citation>
    <scope>NUCLEOTIDE SEQUENCE [LARGE SCALE GENOMIC DNA]</scope>
    <source>
        <strain evidence="1">KCTC 52348</strain>
    </source>
</reference>
<evidence type="ECO:0000313" key="1">
    <source>
        <dbReference type="EMBL" id="MBC2846711.1"/>
    </source>
</evidence>
<sequence length="148" mass="17182">MPTETLIKLFKRDLSKLKEEINSYSNVSNLWQVDGLVSNSAGNLCLHLVGNLNHFIGATLGNTGYIRQRELEFSLKNVPREDMIKQIDGTIVIVTNILKNLTEDDLKKEYRRNLSEDYMTTEYFLSHLAMHLAYHLGQINYHRRLLDQ</sequence>
<dbReference type="EMBL" id="JACLCP010000007">
    <property type="protein sequence ID" value="MBC2846711.1"/>
    <property type="molecule type" value="Genomic_DNA"/>
</dbReference>